<dbReference type="KEGG" id="cja:CJA_1403"/>
<dbReference type="EMBL" id="CP000934">
    <property type="protein sequence ID" value="ACE83156.1"/>
    <property type="molecule type" value="Genomic_DNA"/>
</dbReference>
<keyword evidence="3 8" id="KW-0479">Metal-binding</keyword>
<feature type="binding site" evidence="8">
    <location>
        <position position="413"/>
    </location>
    <ligand>
        <name>Zn(2+)</name>
        <dbReference type="ChEBI" id="CHEBI:29105"/>
        <label>2</label>
    </ligand>
</feature>
<dbReference type="Gene3D" id="3.40.720.10">
    <property type="entry name" value="Alkaline Phosphatase, subunit A"/>
    <property type="match status" value="1"/>
</dbReference>
<dbReference type="STRING" id="498211.CJA_1403"/>
<dbReference type="Proteomes" id="UP000001036">
    <property type="component" value="Chromosome"/>
</dbReference>
<accession>B3PD38</accession>
<dbReference type="GO" id="GO:0046872">
    <property type="term" value="F:metal ion binding"/>
    <property type="evidence" value="ECO:0007669"/>
    <property type="project" value="UniProtKB-KW"/>
</dbReference>
<dbReference type="OrthoDB" id="9794455at2"/>
<feature type="binding site" evidence="8">
    <location>
        <position position="37"/>
    </location>
    <ligand>
        <name>Mg(2+)</name>
        <dbReference type="ChEBI" id="CHEBI:18420"/>
    </ligand>
</feature>
<organism evidence="11 12">
    <name type="scientific">Cellvibrio japonicus (strain Ueda107)</name>
    <name type="common">Pseudomonas fluorescens subsp. cellulosa</name>
    <dbReference type="NCBI Taxonomy" id="498211"/>
    <lineage>
        <taxon>Bacteria</taxon>
        <taxon>Pseudomonadati</taxon>
        <taxon>Pseudomonadota</taxon>
        <taxon>Gammaproteobacteria</taxon>
        <taxon>Cellvibrionales</taxon>
        <taxon>Cellvibrionaceae</taxon>
        <taxon>Cellvibrio</taxon>
    </lineage>
</organism>
<sequence>MFSAGSLYRSLGLFGALFAQSAGVAAAPVSIIFVIGDGMGPSYTTAYRYFADDPATADIETSVFDELLVGMARTYPGDSTLVTDSAAAATALSTGVKTRNGAIGVDEHHKPVQTLLEAAKARGYQTAMVATSPITHATPGSFAAHVGHRSENNEIADQYFDQRIDGRFKLDLLLGGGRQYFERKDRNLVKEFRKHGYAFAGDWQQRHKLKRLPALGLFAPEGMPSALDSEQPLRLQQMTEQALDLLGKKPFFLLVEASQIDWCGHANDIACAMAEMRDMDGALRVLKAYVDKHPDTLMVVTADHGTGGLSIGANGVYDWDVASIRGIKATANRIADQLLAADENWQEIWLQLTGMNLSEAEQRSLQRWIPHSRLSGEDAPQQHNPAAVKGALVAQVLTLINKRTHTGWTTSGHTGEDVQVFAYGKGHEHFAGNLNNTDIAKHLFRVFAK</sequence>
<evidence type="ECO:0000313" key="12">
    <source>
        <dbReference type="Proteomes" id="UP000001036"/>
    </source>
</evidence>
<feature type="binding site" evidence="8">
    <location>
        <position position="304"/>
    </location>
    <ligand>
        <name>Zn(2+)</name>
        <dbReference type="ChEBI" id="CHEBI:29105"/>
        <label>2</label>
    </ligand>
</feature>
<dbReference type="PROSITE" id="PS00123">
    <property type="entry name" value="ALKALINE_PHOSPHATASE"/>
    <property type="match status" value="1"/>
</dbReference>
<comment type="cofactor">
    <cofactor evidence="8">
        <name>Zn(2+)</name>
        <dbReference type="ChEBI" id="CHEBI:29105"/>
    </cofactor>
    <text evidence="8">Binds 2 Zn(2+) ions.</text>
</comment>
<feature type="binding site" evidence="8">
    <location>
        <position position="265"/>
    </location>
    <ligand>
        <name>Zn(2+)</name>
        <dbReference type="ChEBI" id="CHEBI:29105"/>
        <label>2</label>
    </ligand>
</feature>
<dbReference type="SUPFAM" id="SSF53649">
    <property type="entry name" value="Alkaline phosphatase-like"/>
    <property type="match status" value="1"/>
</dbReference>
<evidence type="ECO:0000256" key="7">
    <source>
        <dbReference type="PIRSR" id="PIRSR601952-1"/>
    </source>
</evidence>
<keyword evidence="12" id="KW-1185">Reference proteome</keyword>
<dbReference type="AlphaFoldDB" id="B3PD38"/>
<feature type="active site" description="Phosphoserine intermediate" evidence="7">
    <location>
        <position position="85"/>
    </location>
</feature>
<dbReference type="InterPro" id="IPR018299">
    <property type="entry name" value="Alkaline_phosphatase_AS"/>
</dbReference>
<evidence type="ECO:0000256" key="9">
    <source>
        <dbReference type="RuleBase" id="RU003946"/>
    </source>
</evidence>
<feature type="signal peptide" evidence="10">
    <location>
        <begin position="1"/>
        <end position="21"/>
    </location>
</feature>
<evidence type="ECO:0000313" key="11">
    <source>
        <dbReference type="EMBL" id="ACE83156.1"/>
    </source>
</evidence>
<keyword evidence="10" id="KW-0732">Signal</keyword>
<keyword evidence="2" id="KW-0597">Phosphoprotein</keyword>
<protein>
    <submittedName>
        <fullName evidence="11">Alkaline phosphatase III</fullName>
        <ecNumber evidence="11">3.1.3.1</ecNumber>
    </submittedName>
</protein>
<evidence type="ECO:0000256" key="10">
    <source>
        <dbReference type="SAM" id="SignalP"/>
    </source>
</evidence>
<dbReference type="SMART" id="SM00098">
    <property type="entry name" value="alkPPc"/>
    <property type="match status" value="1"/>
</dbReference>
<dbReference type="PANTHER" id="PTHR11596:SF5">
    <property type="entry name" value="ALKALINE PHOSPHATASE"/>
    <property type="match status" value="1"/>
</dbReference>
<feature type="binding site" evidence="8">
    <location>
        <position position="261"/>
    </location>
    <ligand>
        <name>Zn(2+)</name>
        <dbReference type="ChEBI" id="CHEBI:29105"/>
        <label>2</label>
    </ligand>
</feature>
<comment type="similarity">
    <text evidence="1 9">Belongs to the alkaline phosphatase family.</text>
</comment>
<evidence type="ECO:0000256" key="6">
    <source>
        <dbReference type="ARBA" id="ARBA00022842"/>
    </source>
</evidence>
<keyword evidence="4 11" id="KW-0378">Hydrolase</keyword>
<feature type="chain" id="PRO_5002796406" evidence="10">
    <location>
        <begin position="22"/>
        <end position="449"/>
    </location>
</feature>
<keyword evidence="6 8" id="KW-0460">Magnesium</keyword>
<feature type="binding site" evidence="8">
    <location>
        <position position="138"/>
    </location>
    <ligand>
        <name>Mg(2+)</name>
        <dbReference type="ChEBI" id="CHEBI:18420"/>
    </ligand>
</feature>
<reference evidence="11 12" key="1">
    <citation type="journal article" date="2008" name="J. Bacteriol.">
        <title>Insights into plant cell wall degradation from the genome sequence of the soil bacterium Cellvibrio japonicus.</title>
        <authorList>
            <person name="Deboy R.T."/>
            <person name="Mongodin E.F."/>
            <person name="Fouts D.E."/>
            <person name="Tailford L.E."/>
            <person name="Khouri H."/>
            <person name="Emerson J.B."/>
            <person name="Mohamoud Y."/>
            <person name="Watkins K."/>
            <person name="Henrissat B."/>
            <person name="Gilbert H.J."/>
            <person name="Nelson K.E."/>
        </authorList>
    </citation>
    <scope>NUCLEOTIDE SEQUENCE [LARGE SCALE GENOMIC DNA]</scope>
    <source>
        <strain evidence="11 12">Ueda107</strain>
    </source>
</reference>
<dbReference type="GO" id="GO:0004035">
    <property type="term" value="F:alkaline phosphatase activity"/>
    <property type="evidence" value="ECO:0007669"/>
    <property type="project" value="UniProtKB-EC"/>
</dbReference>
<evidence type="ECO:0000256" key="1">
    <source>
        <dbReference type="ARBA" id="ARBA00005984"/>
    </source>
</evidence>
<evidence type="ECO:0000256" key="4">
    <source>
        <dbReference type="ARBA" id="ARBA00022801"/>
    </source>
</evidence>
<evidence type="ECO:0000256" key="5">
    <source>
        <dbReference type="ARBA" id="ARBA00022833"/>
    </source>
</evidence>
<comment type="cofactor">
    <cofactor evidence="8">
        <name>Mg(2+)</name>
        <dbReference type="ChEBI" id="CHEBI:18420"/>
    </cofactor>
    <text evidence="8">Binds 1 Mg(2+) ion.</text>
</comment>
<keyword evidence="5 8" id="KW-0862">Zinc</keyword>
<evidence type="ECO:0000256" key="2">
    <source>
        <dbReference type="ARBA" id="ARBA00022553"/>
    </source>
</evidence>
<feature type="binding site" evidence="8">
    <location>
        <position position="303"/>
    </location>
    <ligand>
        <name>Zn(2+)</name>
        <dbReference type="ChEBI" id="CHEBI:29105"/>
        <label>2</label>
    </ligand>
</feature>
<proteinExistence type="inferred from homology"/>
<dbReference type="Pfam" id="PF00245">
    <property type="entry name" value="Alk_phosphatase"/>
    <property type="match status" value="1"/>
</dbReference>
<evidence type="ECO:0000256" key="3">
    <source>
        <dbReference type="ARBA" id="ARBA00022723"/>
    </source>
</evidence>
<dbReference type="PANTHER" id="PTHR11596">
    <property type="entry name" value="ALKALINE PHOSPHATASE"/>
    <property type="match status" value="1"/>
</dbReference>
<feature type="binding site" evidence="8">
    <location>
        <position position="136"/>
    </location>
    <ligand>
        <name>Mg(2+)</name>
        <dbReference type="ChEBI" id="CHEBI:18420"/>
    </ligand>
</feature>
<dbReference type="CDD" id="cd16012">
    <property type="entry name" value="ALP"/>
    <property type="match status" value="1"/>
</dbReference>
<dbReference type="InterPro" id="IPR001952">
    <property type="entry name" value="Alkaline_phosphatase"/>
</dbReference>
<feature type="binding site" evidence="8">
    <location>
        <position position="37"/>
    </location>
    <ligand>
        <name>Zn(2+)</name>
        <dbReference type="ChEBI" id="CHEBI:29105"/>
        <label>2</label>
    </ligand>
</feature>
<evidence type="ECO:0000256" key="8">
    <source>
        <dbReference type="PIRSR" id="PIRSR601952-2"/>
    </source>
</evidence>
<dbReference type="Gene3D" id="1.10.60.40">
    <property type="match status" value="1"/>
</dbReference>
<feature type="binding site" evidence="8">
    <location>
        <position position="256"/>
    </location>
    <ligand>
        <name>Mg(2+)</name>
        <dbReference type="ChEBI" id="CHEBI:18420"/>
    </ligand>
</feature>
<dbReference type="EC" id="3.1.3.1" evidence="11"/>
<dbReference type="HOGENOM" id="CLU_008539_6_2_6"/>
<dbReference type="InterPro" id="IPR017850">
    <property type="entry name" value="Alkaline_phosphatase_core_sf"/>
</dbReference>
<gene>
    <name evidence="11" type="ordered locus">CJA_1403</name>
</gene>
<dbReference type="eggNOG" id="COG1785">
    <property type="taxonomic scope" value="Bacteria"/>
</dbReference>
<name>B3PD38_CELJU</name>
<dbReference type="PRINTS" id="PR00113">
    <property type="entry name" value="ALKPHPHTASE"/>
</dbReference>